<dbReference type="Proteomes" id="UP000663940">
    <property type="component" value="Chromosome"/>
</dbReference>
<dbReference type="InterPro" id="IPR029052">
    <property type="entry name" value="Metallo-depent_PP-like"/>
</dbReference>
<dbReference type="Gene3D" id="3.60.21.10">
    <property type="match status" value="1"/>
</dbReference>
<dbReference type="RefSeq" id="WP_112658318.1">
    <property type="nucleotide sequence ID" value="NZ_CP043451.1"/>
</dbReference>
<proteinExistence type="predicted"/>
<name>A0AAE6JHU1_9SPHI</name>
<accession>A0AAE6JHU1</accession>
<dbReference type="EMBL" id="CP071880">
    <property type="protein sequence ID" value="QTE51512.1"/>
    <property type="molecule type" value="Genomic_DNA"/>
</dbReference>
<sequence>MQLQISSDLHLEFPENRNYMALNPLQVNGDILLLAGDIIPLKDIDRHRDFFSLLADNYEHTYWVPGNHEFYHFDIANRSGAFRESILSNVTLLNNSTIELNQIRIHFTTLWSEISKYKARYIERGMMDFRVIKNEGKWFSVEKYNQMHSDALAFLETALDAGGYNRNEDVRNLIVSHHVPTFQHYPKQYSDSVLNEAFATDLDAFIEDSGADYWIYGHHHDATPEFNIGKTKLLTNQLGYVHQDEHSNFDRGKTITIDA</sequence>
<keyword evidence="5" id="KW-1185">Reference proteome</keyword>
<dbReference type="GO" id="GO:0016787">
    <property type="term" value="F:hydrolase activity"/>
    <property type="evidence" value="ECO:0007669"/>
    <property type="project" value="InterPro"/>
</dbReference>
<protein>
    <submittedName>
        <fullName evidence="2">Metallophosphoesterase</fullName>
    </submittedName>
</protein>
<reference evidence="2 4" key="1">
    <citation type="submission" date="2019-08" db="EMBL/GenBank/DDBJ databases">
        <title>Comparative genome analysis confer to the adaptation heavy metal polluted environment.</title>
        <authorList>
            <person name="Li Y."/>
        </authorList>
    </citation>
    <scope>NUCLEOTIDE SEQUENCE [LARGE SCALE GENOMIC DNA]</scope>
    <source>
        <strain evidence="2 4">P2</strain>
    </source>
</reference>
<dbReference type="SUPFAM" id="SSF56300">
    <property type="entry name" value="Metallo-dependent phosphatases"/>
    <property type="match status" value="1"/>
</dbReference>
<evidence type="ECO:0000313" key="4">
    <source>
        <dbReference type="Proteomes" id="UP000250557"/>
    </source>
</evidence>
<organism evidence="2 4">
    <name type="scientific">Mucilaginibacter rubeus</name>
    <dbReference type="NCBI Taxonomy" id="2027860"/>
    <lineage>
        <taxon>Bacteria</taxon>
        <taxon>Pseudomonadati</taxon>
        <taxon>Bacteroidota</taxon>
        <taxon>Sphingobacteriia</taxon>
        <taxon>Sphingobacteriales</taxon>
        <taxon>Sphingobacteriaceae</taxon>
        <taxon>Mucilaginibacter</taxon>
    </lineage>
</organism>
<evidence type="ECO:0000313" key="3">
    <source>
        <dbReference type="EMBL" id="QTE51512.1"/>
    </source>
</evidence>
<dbReference type="PANTHER" id="PTHR37844">
    <property type="entry name" value="SER/THR PROTEIN PHOSPHATASE SUPERFAMILY (AFU_ORTHOLOGUE AFUA_1G14840)"/>
    <property type="match status" value="1"/>
</dbReference>
<evidence type="ECO:0000313" key="5">
    <source>
        <dbReference type="Proteomes" id="UP000663940"/>
    </source>
</evidence>
<dbReference type="PANTHER" id="PTHR37844:SF1">
    <property type="entry name" value="CALCINEURIN-LIKE PHOSPHOESTERASE DOMAIN-CONTAINING PROTEIN"/>
    <property type="match status" value="1"/>
</dbReference>
<dbReference type="EMBL" id="CP043451">
    <property type="protein sequence ID" value="QEM05964.1"/>
    <property type="molecule type" value="Genomic_DNA"/>
</dbReference>
<reference evidence="3 5" key="2">
    <citation type="submission" date="2021-03" db="EMBL/GenBank/DDBJ databases">
        <title>Mucilaginibacter strains isolated from gold and copper mining confer multi heavy-metal resistance.</title>
        <authorList>
            <person name="Li Y."/>
        </authorList>
    </citation>
    <scope>NUCLEOTIDE SEQUENCE [LARGE SCALE GENOMIC DNA]</scope>
    <source>
        <strain evidence="3 5">P2-4</strain>
    </source>
</reference>
<evidence type="ECO:0000313" key="2">
    <source>
        <dbReference type="EMBL" id="QEM05964.1"/>
    </source>
</evidence>
<evidence type="ECO:0000259" key="1">
    <source>
        <dbReference type="Pfam" id="PF00149"/>
    </source>
</evidence>
<feature type="domain" description="Calcineurin-like phosphoesterase" evidence="1">
    <location>
        <begin position="7"/>
        <end position="221"/>
    </location>
</feature>
<dbReference type="Proteomes" id="UP000250557">
    <property type="component" value="Chromosome"/>
</dbReference>
<dbReference type="InterPro" id="IPR004843">
    <property type="entry name" value="Calcineurin-like_PHP"/>
</dbReference>
<gene>
    <name evidence="2" type="ORF">DIU31_021535</name>
    <name evidence="3" type="ORF">J3L21_05945</name>
</gene>
<dbReference type="AlphaFoldDB" id="A0AAE6JHU1"/>
<dbReference type="Pfam" id="PF00149">
    <property type="entry name" value="Metallophos"/>
    <property type="match status" value="1"/>
</dbReference>